<sequence>MSQPKTPIPADVRRIRTIIWSAPLLVVTTYVLYNRLVLGKERRKVEVEVQKHPHARLGDDAFMRGYPENPHAKATPPS</sequence>
<feature type="transmembrane region" description="Helical" evidence="2">
    <location>
        <begin position="15"/>
        <end position="33"/>
    </location>
</feature>
<keyword evidence="4" id="KW-1185">Reference proteome</keyword>
<feature type="region of interest" description="Disordered" evidence="1">
    <location>
        <begin position="56"/>
        <end position="78"/>
    </location>
</feature>
<proteinExistence type="predicted"/>
<evidence type="ECO:0000256" key="1">
    <source>
        <dbReference type="SAM" id="MobiDB-lite"/>
    </source>
</evidence>
<accession>A0A0K6FUK6</accession>
<organism evidence="3 4">
    <name type="scientific">Rhizoctonia solani</name>
    <dbReference type="NCBI Taxonomy" id="456999"/>
    <lineage>
        <taxon>Eukaryota</taxon>
        <taxon>Fungi</taxon>
        <taxon>Dikarya</taxon>
        <taxon>Basidiomycota</taxon>
        <taxon>Agaricomycotina</taxon>
        <taxon>Agaricomycetes</taxon>
        <taxon>Cantharellales</taxon>
        <taxon>Ceratobasidiaceae</taxon>
        <taxon>Rhizoctonia</taxon>
    </lineage>
</organism>
<keyword evidence="2" id="KW-1133">Transmembrane helix</keyword>
<reference evidence="3 4" key="1">
    <citation type="submission" date="2015-07" db="EMBL/GenBank/DDBJ databases">
        <authorList>
            <person name="Noorani M."/>
        </authorList>
    </citation>
    <scope>NUCLEOTIDE SEQUENCE [LARGE SCALE GENOMIC DNA]</scope>
    <source>
        <strain evidence="3">BBA 69670</strain>
    </source>
</reference>
<protein>
    <submittedName>
        <fullName evidence="3">Uncharacterized protein</fullName>
    </submittedName>
</protein>
<evidence type="ECO:0000256" key="2">
    <source>
        <dbReference type="SAM" id="Phobius"/>
    </source>
</evidence>
<evidence type="ECO:0000313" key="4">
    <source>
        <dbReference type="Proteomes" id="UP000044841"/>
    </source>
</evidence>
<name>A0A0K6FUK6_9AGAM</name>
<dbReference type="EMBL" id="CYGV01001002">
    <property type="protein sequence ID" value="CUA69906.1"/>
    <property type="molecule type" value="Genomic_DNA"/>
</dbReference>
<gene>
    <name evidence="3" type="ORF">RSOLAG22IIIB_08750</name>
</gene>
<dbReference type="AlphaFoldDB" id="A0A0K6FUK6"/>
<keyword evidence="2" id="KW-0472">Membrane</keyword>
<dbReference type="Proteomes" id="UP000044841">
    <property type="component" value="Unassembled WGS sequence"/>
</dbReference>
<evidence type="ECO:0000313" key="3">
    <source>
        <dbReference type="EMBL" id="CUA69906.1"/>
    </source>
</evidence>
<keyword evidence="2" id="KW-0812">Transmembrane</keyword>